<dbReference type="OrthoDB" id="9111960at2"/>
<evidence type="ECO:0008006" key="3">
    <source>
        <dbReference type="Google" id="ProtNLM"/>
    </source>
</evidence>
<accession>A0A1N6GWI4</accession>
<dbReference type="AlphaFoldDB" id="A0A1N6GWI4"/>
<proteinExistence type="predicted"/>
<name>A0A1N6GWI4_9BURK</name>
<reference evidence="1 2" key="1">
    <citation type="submission" date="2016-11" db="EMBL/GenBank/DDBJ databases">
        <authorList>
            <person name="Jaros S."/>
            <person name="Januszkiewicz K."/>
            <person name="Wedrychowicz H."/>
        </authorList>
    </citation>
    <scope>NUCLEOTIDE SEQUENCE [LARGE SCALE GENOMIC DNA]</scope>
    <source>
        <strain evidence="1 2">GAS86</strain>
    </source>
</reference>
<organism evidence="1 2">
    <name type="scientific">Paraburkholderia phenazinium</name>
    <dbReference type="NCBI Taxonomy" id="60549"/>
    <lineage>
        <taxon>Bacteria</taxon>
        <taxon>Pseudomonadati</taxon>
        <taxon>Pseudomonadota</taxon>
        <taxon>Betaproteobacteria</taxon>
        <taxon>Burkholderiales</taxon>
        <taxon>Burkholderiaceae</taxon>
        <taxon>Paraburkholderia</taxon>
    </lineage>
</organism>
<dbReference type="Proteomes" id="UP000184693">
    <property type="component" value="Unassembled WGS sequence"/>
</dbReference>
<sequence length="178" mass="19291">MTGETLAWARGYAIVDSCERRSMAYEQLDPEIGNGLRNADPTVWPVLDSVAALYRANRARLEPHRDHVGMIHYGSAYPKAIAQRVIADMSRNGRVSPAAFINANAGAALSICCTRFGFRGPTMNLTMPAASARTLVDVLAARWLGQGSARYLILVAADFEAAADIRVTGTLIRRLDLG</sequence>
<dbReference type="EMBL" id="FSRM01000001">
    <property type="protein sequence ID" value="SIO11797.1"/>
    <property type="molecule type" value="Genomic_DNA"/>
</dbReference>
<gene>
    <name evidence="1" type="ORF">SAMN05444168_2746</name>
</gene>
<evidence type="ECO:0000313" key="1">
    <source>
        <dbReference type="EMBL" id="SIO11797.1"/>
    </source>
</evidence>
<evidence type="ECO:0000313" key="2">
    <source>
        <dbReference type="Proteomes" id="UP000184693"/>
    </source>
</evidence>
<dbReference type="RefSeq" id="WP_074264734.1">
    <property type="nucleotide sequence ID" value="NZ_FSRM01000001.1"/>
</dbReference>
<protein>
    <recommendedName>
        <fullName evidence="3">Beta-ketoacyl synthase, N-terminal domain</fullName>
    </recommendedName>
</protein>